<organism evidence="5">
    <name type="scientific">Pelagomonas calceolata</name>
    <dbReference type="NCBI Taxonomy" id="35677"/>
    <lineage>
        <taxon>Eukaryota</taxon>
        <taxon>Sar</taxon>
        <taxon>Stramenopiles</taxon>
        <taxon>Ochrophyta</taxon>
        <taxon>Pelagophyceae</taxon>
        <taxon>Pelagomonadales</taxon>
        <taxon>Pelagomonadaceae</taxon>
        <taxon>Pelagomonas</taxon>
    </lineage>
</organism>
<evidence type="ECO:0000256" key="1">
    <source>
        <dbReference type="ARBA" id="ARBA00023098"/>
    </source>
</evidence>
<feature type="signal peptide" evidence="3">
    <location>
        <begin position="1"/>
        <end position="22"/>
    </location>
</feature>
<dbReference type="GO" id="GO:0004806">
    <property type="term" value="F:triacylglycerol lipase activity"/>
    <property type="evidence" value="ECO:0007669"/>
    <property type="project" value="TreeGrafter"/>
</dbReference>
<dbReference type="AlphaFoldDB" id="A0A7S4A461"/>
<feature type="chain" id="PRO_5035681090" description="PNPLA domain-containing protein" evidence="3">
    <location>
        <begin position="23"/>
        <end position="260"/>
    </location>
</feature>
<keyword evidence="2" id="KW-0442">Lipid degradation</keyword>
<dbReference type="PROSITE" id="PS51635">
    <property type="entry name" value="PNPLA"/>
    <property type="match status" value="1"/>
</dbReference>
<dbReference type="Pfam" id="PF01734">
    <property type="entry name" value="Patatin"/>
    <property type="match status" value="1"/>
</dbReference>
<dbReference type="GO" id="GO:0005811">
    <property type="term" value="C:lipid droplet"/>
    <property type="evidence" value="ECO:0007669"/>
    <property type="project" value="TreeGrafter"/>
</dbReference>
<feature type="active site" description="Nucleophile" evidence="2">
    <location>
        <position position="64"/>
    </location>
</feature>
<feature type="domain" description="PNPLA" evidence="4">
    <location>
        <begin position="32"/>
        <end position="196"/>
    </location>
</feature>
<proteinExistence type="predicted"/>
<keyword evidence="7" id="KW-1185">Reference proteome</keyword>
<dbReference type="GO" id="GO:0055088">
    <property type="term" value="P:lipid homeostasis"/>
    <property type="evidence" value="ECO:0007669"/>
    <property type="project" value="TreeGrafter"/>
</dbReference>
<dbReference type="SUPFAM" id="SSF52151">
    <property type="entry name" value="FabD/lysophospholipase-like"/>
    <property type="match status" value="1"/>
</dbReference>
<reference evidence="5" key="1">
    <citation type="submission" date="2021-01" db="EMBL/GenBank/DDBJ databases">
        <authorList>
            <person name="Corre E."/>
            <person name="Pelletier E."/>
            <person name="Niang G."/>
            <person name="Scheremetjew M."/>
            <person name="Finn R."/>
            <person name="Kale V."/>
            <person name="Holt S."/>
            <person name="Cochrane G."/>
            <person name="Meng A."/>
            <person name="Brown T."/>
            <person name="Cohen L."/>
        </authorList>
    </citation>
    <scope>NUCLEOTIDE SEQUENCE</scope>
    <source>
        <strain evidence="5">CCMP1756</strain>
    </source>
</reference>
<dbReference type="Gene3D" id="3.40.1090.10">
    <property type="entry name" value="Cytosolic phospholipase A2 catalytic domain"/>
    <property type="match status" value="1"/>
</dbReference>
<evidence type="ECO:0000256" key="3">
    <source>
        <dbReference type="SAM" id="SignalP"/>
    </source>
</evidence>
<evidence type="ECO:0000313" key="5">
    <source>
        <dbReference type="EMBL" id="CAE0703032.1"/>
    </source>
</evidence>
<dbReference type="GO" id="GO:0005737">
    <property type="term" value="C:cytoplasm"/>
    <property type="evidence" value="ECO:0007669"/>
    <property type="project" value="TreeGrafter"/>
</dbReference>
<feature type="short sequence motif" description="GXSXG" evidence="2">
    <location>
        <begin position="62"/>
        <end position="66"/>
    </location>
</feature>
<keyword evidence="1 2" id="KW-0443">Lipid metabolism</keyword>
<dbReference type="InterPro" id="IPR016035">
    <property type="entry name" value="Acyl_Trfase/lysoPLipase"/>
</dbReference>
<evidence type="ECO:0000259" key="4">
    <source>
        <dbReference type="PROSITE" id="PS51635"/>
    </source>
</evidence>
<comment type="caution">
    <text evidence="2">Lacks conserved residue(s) required for the propagation of feature annotation.</text>
</comment>
<dbReference type="Proteomes" id="UP000789595">
    <property type="component" value="Unassembled WGS sequence"/>
</dbReference>
<reference evidence="6" key="2">
    <citation type="submission" date="2021-11" db="EMBL/GenBank/DDBJ databases">
        <authorList>
            <consortium name="Genoscope - CEA"/>
            <person name="William W."/>
        </authorList>
    </citation>
    <scope>NUCLEOTIDE SEQUENCE</scope>
</reference>
<evidence type="ECO:0000313" key="7">
    <source>
        <dbReference type="Proteomes" id="UP000789595"/>
    </source>
</evidence>
<accession>A0A7S4A461</accession>
<sequence length="260" mass="28721">MSRTIAAMLVLSGCTALSPTLSTRTPSTRPALYFPGGGLYYWWQAGVVERLQRSDHAGPVCGASAGALAATLYKCDVDMDRARDLALELSTPLLDRGALGLIGRWGPVVRTWLEELLPMDASERCSDLTLLYLRRNRVYYRRKVAEEFISRADVIDACLASCHVPFVLDGRPETRYLGRGAIDGSLFLPKRERRAVVKALGSDYVRVDWKADLGRRGPAPDGFVLPKRSELRPWIDRVGRRGYAWAEAALGPGGVLDRSV</sequence>
<evidence type="ECO:0000256" key="2">
    <source>
        <dbReference type="PROSITE-ProRule" id="PRU01161"/>
    </source>
</evidence>
<keyword evidence="3" id="KW-0732">Signal</keyword>
<feature type="active site" description="Proton acceptor" evidence="2">
    <location>
        <position position="183"/>
    </location>
</feature>
<dbReference type="GO" id="GO:0019433">
    <property type="term" value="P:triglyceride catabolic process"/>
    <property type="evidence" value="ECO:0007669"/>
    <property type="project" value="TreeGrafter"/>
</dbReference>
<dbReference type="EMBL" id="HBIW01021454">
    <property type="protein sequence ID" value="CAE0703032.1"/>
    <property type="molecule type" value="Transcribed_RNA"/>
</dbReference>
<keyword evidence="2" id="KW-0378">Hydrolase</keyword>
<name>A0A7S4A461_9STRA</name>
<dbReference type="GO" id="GO:0016020">
    <property type="term" value="C:membrane"/>
    <property type="evidence" value="ECO:0007669"/>
    <property type="project" value="TreeGrafter"/>
</dbReference>
<dbReference type="InterPro" id="IPR033562">
    <property type="entry name" value="PLPL"/>
</dbReference>
<gene>
    <name evidence="5" type="ORF">PCAL00307_LOCUS18479</name>
    <name evidence="6" type="ORF">PECAL_4P03760</name>
</gene>
<dbReference type="InterPro" id="IPR002641">
    <property type="entry name" value="PNPLA_dom"/>
</dbReference>
<dbReference type="OrthoDB" id="197155at2759"/>
<dbReference type="EMBL" id="CAKKNE010000004">
    <property type="protein sequence ID" value="CAH0373196.1"/>
    <property type="molecule type" value="Genomic_DNA"/>
</dbReference>
<evidence type="ECO:0000313" key="6">
    <source>
        <dbReference type="EMBL" id="CAH0373196.1"/>
    </source>
</evidence>
<dbReference type="PANTHER" id="PTHR12406:SF45">
    <property type="entry name" value="PATATIN"/>
    <property type="match status" value="1"/>
</dbReference>
<protein>
    <recommendedName>
        <fullName evidence="4">PNPLA domain-containing protein</fullName>
    </recommendedName>
</protein>
<dbReference type="PANTHER" id="PTHR12406">
    <property type="entry name" value="CALCIUM-INDEPENDENT PHOSPHOLIPASE A2 IPLA2 -RELATED"/>
    <property type="match status" value="1"/>
</dbReference>